<sequence length="514" mass="55414">MAAALPRSAAGNHSPWLIAFVVSIASFMEVLDTTIANVALRNIAGGLGAGQDESTWIITSYLISNAIILPISGWLSTLIGRKRFYMICVAIFTGSSLMCALSTNLPMMLFFRVLQGIGGGGLAPTEQSIFADSFPPEKHAQAFALYGVTVVLAPAIGPYLGGWLTDTFSWHWIFLINVPVGLLSLTLIQLFVDEPAILAKDKDELLNSGIPLDWLGFVLTASTFGFLQVVLDRFQQQDGFASTSITMMFVVFVVSLIALIFWEWNHPRPAVDVKLFKLRSFSAANVVMFVIGFTLFSTTQLIPQMTQELMGYDAMTAGKTLALGGLATTLMMPVAGLVVGRVIQPKWLVLTSLVISGMAMIHVSHLDTTASLSDIALSRAYQAVSLPFLFVSITAAGYIGVPEDRNSQASSILNLSRNLGGSVGVSFATTLLAWREQFHHARLAEHISPLSRLPQDVTASAAALAQQGQQLVQPQAQLMGYLDIFWLFGVACIALWPVALLLKNLPQGGAAHGH</sequence>
<dbReference type="GO" id="GO:0005886">
    <property type="term" value="C:plasma membrane"/>
    <property type="evidence" value="ECO:0007669"/>
    <property type="project" value="UniProtKB-SubCell"/>
</dbReference>
<dbReference type="RefSeq" id="WP_053938234.1">
    <property type="nucleotide sequence ID" value="NZ_LAQT01000009.1"/>
</dbReference>
<dbReference type="NCBIfam" id="TIGR00711">
    <property type="entry name" value="efflux_EmrB"/>
    <property type="match status" value="1"/>
</dbReference>
<dbReference type="EMBL" id="LAQT01000009">
    <property type="protein sequence ID" value="KPC52765.1"/>
    <property type="molecule type" value="Genomic_DNA"/>
</dbReference>
<dbReference type="PRINTS" id="PR01036">
    <property type="entry name" value="TCRTETB"/>
</dbReference>
<evidence type="ECO:0000313" key="9">
    <source>
        <dbReference type="EMBL" id="KPC52765.1"/>
    </source>
</evidence>
<dbReference type="PANTHER" id="PTHR23501:SF174">
    <property type="entry name" value="MULTIDRUG EXPORT PROTEIN EMRB-RELATED"/>
    <property type="match status" value="1"/>
</dbReference>
<dbReference type="GO" id="GO:0022857">
    <property type="term" value="F:transmembrane transporter activity"/>
    <property type="evidence" value="ECO:0007669"/>
    <property type="project" value="InterPro"/>
</dbReference>
<feature type="domain" description="Major facilitator superfamily (MFS) profile" evidence="8">
    <location>
        <begin position="18"/>
        <end position="507"/>
    </location>
</feature>
<dbReference type="SUPFAM" id="SSF103473">
    <property type="entry name" value="MFS general substrate transporter"/>
    <property type="match status" value="1"/>
</dbReference>
<evidence type="ECO:0000256" key="1">
    <source>
        <dbReference type="ARBA" id="ARBA00004651"/>
    </source>
</evidence>
<gene>
    <name evidence="9" type="primary">emrY</name>
    <name evidence="9" type="ORF">WG78_12995</name>
</gene>
<protein>
    <submittedName>
        <fullName evidence="9">Putative multidrug resistance protein EmrY</fullName>
    </submittedName>
</protein>
<accession>A0A0N0GNJ2</accession>
<dbReference type="Gene3D" id="1.20.1250.20">
    <property type="entry name" value="MFS general substrate transporter like domains"/>
    <property type="match status" value="1"/>
</dbReference>
<feature type="transmembrane region" description="Helical" evidence="7">
    <location>
        <begin position="283"/>
        <end position="302"/>
    </location>
</feature>
<keyword evidence="3" id="KW-1003">Cell membrane</keyword>
<feature type="transmembrane region" description="Helical" evidence="7">
    <location>
        <begin position="16"/>
        <end position="36"/>
    </location>
</feature>
<dbReference type="Pfam" id="PF07690">
    <property type="entry name" value="MFS_1"/>
    <property type="match status" value="1"/>
</dbReference>
<evidence type="ECO:0000259" key="8">
    <source>
        <dbReference type="PROSITE" id="PS50850"/>
    </source>
</evidence>
<keyword evidence="6 7" id="KW-0472">Membrane</keyword>
<dbReference type="PANTHER" id="PTHR23501">
    <property type="entry name" value="MAJOR FACILITATOR SUPERFAMILY"/>
    <property type="match status" value="1"/>
</dbReference>
<keyword evidence="2" id="KW-0813">Transport</keyword>
<evidence type="ECO:0000313" key="10">
    <source>
        <dbReference type="Proteomes" id="UP000037939"/>
    </source>
</evidence>
<proteinExistence type="predicted"/>
<keyword evidence="5 7" id="KW-1133">Transmembrane helix</keyword>
<reference evidence="9 10" key="1">
    <citation type="submission" date="2015-07" db="EMBL/GenBank/DDBJ databases">
        <title>Draft genome sequence of the Amantichitinum ursilacus IGB-41, a new chitin-degrading bacterium.</title>
        <authorList>
            <person name="Kirstahler P."/>
            <person name="Guenther M."/>
            <person name="Grumaz C."/>
            <person name="Rupp S."/>
            <person name="Zibek S."/>
            <person name="Sohn K."/>
        </authorList>
    </citation>
    <scope>NUCLEOTIDE SEQUENCE [LARGE SCALE GENOMIC DNA]</scope>
    <source>
        <strain evidence="9 10">IGB-41</strain>
    </source>
</reference>
<feature type="transmembrane region" description="Helical" evidence="7">
    <location>
        <begin position="56"/>
        <end position="77"/>
    </location>
</feature>
<evidence type="ECO:0000256" key="4">
    <source>
        <dbReference type="ARBA" id="ARBA00022692"/>
    </source>
</evidence>
<dbReference type="PATRIC" id="fig|857265.3.peg.2678"/>
<comment type="subcellular location">
    <subcellularLocation>
        <location evidence="1">Cell membrane</location>
        <topology evidence="1">Multi-pass membrane protein</topology>
    </subcellularLocation>
</comment>
<evidence type="ECO:0000256" key="5">
    <source>
        <dbReference type="ARBA" id="ARBA00022989"/>
    </source>
</evidence>
<feature type="transmembrane region" description="Helical" evidence="7">
    <location>
        <begin position="380"/>
        <end position="401"/>
    </location>
</feature>
<dbReference type="CDD" id="cd17503">
    <property type="entry name" value="MFS_LmrB_MDR_like"/>
    <property type="match status" value="1"/>
</dbReference>
<feature type="transmembrane region" description="Helical" evidence="7">
    <location>
        <begin position="243"/>
        <end position="262"/>
    </location>
</feature>
<evidence type="ECO:0000256" key="7">
    <source>
        <dbReference type="SAM" id="Phobius"/>
    </source>
</evidence>
<feature type="transmembrane region" description="Helical" evidence="7">
    <location>
        <begin position="322"/>
        <end position="340"/>
    </location>
</feature>
<dbReference type="AlphaFoldDB" id="A0A0N0GNJ2"/>
<evidence type="ECO:0000256" key="3">
    <source>
        <dbReference type="ARBA" id="ARBA00022475"/>
    </source>
</evidence>
<feature type="transmembrane region" description="Helical" evidence="7">
    <location>
        <begin position="170"/>
        <end position="192"/>
    </location>
</feature>
<dbReference type="InterPro" id="IPR011701">
    <property type="entry name" value="MFS"/>
</dbReference>
<feature type="transmembrane region" description="Helical" evidence="7">
    <location>
        <begin position="143"/>
        <end position="164"/>
    </location>
</feature>
<dbReference type="InterPro" id="IPR036259">
    <property type="entry name" value="MFS_trans_sf"/>
</dbReference>
<evidence type="ECO:0000256" key="2">
    <source>
        <dbReference type="ARBA" id="ARBA00022448"/>
    </source>
</evidence>
<organism evidence="9 10">
    <name type="scientific">Amantichitinum ursilacus</name>
    <dbReference type="NCBI Taxonomy" id="857265"/>
    <lineage>
        <taxon>Bacteria</taxon>
        <taxon>Pseudomonadati</taxon>
        <taxon>Pseudomonadota</taxon>
        <taxon>Betaproteobacteria</taxon>
        <taxon>Neisseriales</taxon>
        <taxon>Chitinibacteraceae</taxon>
        <taxon>Amantichitinum</taxon>
    </lineage>
</organism>
<feature type="transmembrane region" description="Helical" evidence="7">
    <location>
        <begin position="84"/>
        <end position="103"/>
    </location>
</feature>
<evidence type="ECO:0000256" key="6">
    <source>
        <dbReference type="ARBA" id="ARBA00023136"/>
    </source>
</evidence>
<dbReference type="Gene3D" id="1.20.1720.10">
    <property type="entry name" value="Multidrug resistance protein D"/>
    <property type="match status" value="1"/>
</dbReference>
<feature type="transmembrane region" description="Helical" evidence="7">
    <location>
        <begin position="484"/>
        <end position="502"/>
    </location>
</feature>
<feature type="transmembrane region" description="Helical" evidence="7">
    <location>
        <begin position="347"/>
        <end position="365"/>
    </location>
</feature>
<dbReference type="InterPro" id="IPR004638">
    <property type="entry name" value="EmrB-like"/>
</dbReference>
<dbReference type="PROSITE" id="PS50850">
    <property type="entry name" value="MFS"/>
    <property type="match status" value="1"/>
</dbReference>
<name>A0A0N0GNJ2_9NEIS</name>
<dbReference type="OrthoDB" id="9807274at2"/>
<keyword evidence="4 7" id="KW-0812">Transmembrane</keyword>
<dbReference type="STRING" id="857265.WG78_12995"/>
<keyword evidence="10" id="KW-1185">Reference proteome</keyword>
<dbReference type="InterPro" id="IPR020846">
    <property type="entry name" value="MFS_dom"/>
</dbReference>
<dbReference type="Proteomes" id="UP000037939">
    <property type="component" value="Unassembled WGS sequence"/>
</dbReference>
<comment type="caution">
    <text evidence="9">The sequence shown here is derived from an EMBL/GenBank/DDBJ whole genome shotgun (WGS) entry which is preliminary data.</text>
</comment>